<gene>
    <name evidence="1" type="ordered locus">Os01g0109201</name>
    <name evidence="1" type="ORF">OSNPB_010109201</name>
</gene>
<dbReference type="Proteomes" id="UP000059680">
    <property type="component" value="Chromosome 1"/>
</dbReference>
<dbReference type="AlphaFoldDB" id="A0A0P0UXX0"/>
<dbReference type="SMR" id="A0A0P0UXX0"/>
<reference evidence="1 2" key="2">
    <citation type="journal article" date="2013" name="Plant Cell Physiol.">
        <title>Rice Annotation Project Database (RAP-DB): an integrative and interactive database for rice genomics.</title>
        <authorList>
            <person name="Sakai H."/>
            <person name="Lee S.S."/>
            <person name="Tanaka T."/>
            <person name="Numa H."/>
            <person name="Kim J."/>
            <person name="Kawahara Y."/>
            <person name="Wakimoto H."/>
            <person name="Yang C.C."/>
            <person name="Iwamoto M."/>
            <person name="Abe T."/>
            <person name="Yamada Y."/>
            <person name="Muto A."/>
            <person name="Inokuchi H."/>
            <person name="Ikemura T."/>
            <person name="Matsumoto T."/>
            <person name="Sasaki T."/>
            <person name="Itoh T."/>
        </authorList>
    </citation>
    <scope>NUCLEOTIDE SEQUENCE [LARGE SCALE GENOMIC DNA]</scope>
    <source>
        <strain evidence="2">cv. Nipponbare</strain>
    </source>
</reference>
<dbReference type="PaxDb" id="39947-A0A0P0UXX0"/>
<accession>A0A0P0UXX0</accession>
<keyword evidence="2" id="KW-1185">Reference proteome</keyword>
<proteinExistence type="predicted"/>
<reference evidence="1 2" key="3">
    <citation type="journal article" date="2013" name="Rice">
        <title>Improvement of the Oryza sativa Nipponbare reference genome using next generation sequence and optical map data.</title>
        <authorList>
            <person name="Kawahara Y."/>
            <person name="de la Bastide M."/>
            <person name="Hamilton J.P."/>
            <person name="Kanamori H."/>
            <person name="McCombie W.R."/>
            <person name="Ouyang S."/>
            <person name="Schwartz D.C."/>
            <person name="Tanaka T."/>
            <person name="Wu J."/>
            <person name="Zhou S."/>
            <person name="Childs K.L."/>
            <person name="Davidson R.M."/>
            <person name="Lin H."/>
            <person name="Quesada-Ocampo L."/>
            <person name="Vaillancourt B."/>
            <person name="Sakai H."/>
            <person name="Lee S.S."/>
            <person name="Kim J."/>
            <person name="Numa H."/>
            <person name="Itoh T."/>
            <person name="Buell C.R."/>
            <person name="Matsumoto T."/>
        </authorList>
    </citation>
    <scope>NUCLEOTIDE SEQUENCE [LARGE SCALE GENOMIC DNA]</scope>
    <source>
        <strain evidence="2">cv. Nipponbare</strain>
    </source>
</reference>
<evidence type="ECO:0000313" key="2">
    <source>
        <dbReference type="Proteomes" id="UP000059680"/>
    </source>
</evidence>
<dbReference type="InParanoid" id="A0A0P0UXX0"/>
<dbReference type="EMBL" id="AP014957">
    <property type="protein sequence ID" value="BAS69996.1"/>
    <property type="molecule type" value="Genomic_DNA"/>
</dbReference>
<sequence length="74" mass="8111">MGNFSSQPKSLKNLMLSRGLSFPRVKSILTLLTATSSSFSSTLEDFCEQTMSCAVIFLKCSSLSFGTEYSLQNL</sequence>
<dbReference type="Gramene" id="Os01t0109201-01">
    <property type="protein sequence ID" value="Os01t0109201-01"/>
    <property type="gene ID" value="Os01g0109201"/>
</dbReference>
<evidence type="ECO:0000313" key="1">
    <source>
        <dbReference type="EMBL" id="BAS69996.1"/>
    </source>
</evidence>
<organism evidence="1 2">
    <name type="scientific">Oryza sativa subsp. japonica</name>
    <name type="common">Rice</name>
    <dbReference type="NCBI Taxonomy" id="39947"/>
    <lineage>
        <taxon>Eukaryota</taxon>
        <taxon>Viridiplantae</taxon>
        <taxon>Streptophyta</taxon>
        <taxon>Embryophyta</taxon>
        <taxon>Tracheophyta</taxon>
        <taxon>Spermatophyta</taxon>
        <taxon>Magnoliopsida</taxon>
        <taxon>Liliopsida</taxon>
        <taxon>Poales</taxon>
        <taxon>Poaceae</taxon>
        <taxon>BOP clade</taxon>
        <taxon>Oryzoideae</taxon>
        <taxon>Oryzeae</taxon>
        <taxon>Oryzinae</taxon>
        <taxon>Oryza</taxon>
        <taxon>Oryza sativa</taxon>
    </lineage>
</organism>
<protein>
    <submittedName>
        <fullName evidence="1">Os01g0109201 protein</fullName>
    </submittedName>
</protein>
<name>A0A0P0UXX0_ORYSJ</name>
<reference evidence="2" key="1">
    <citation type="journal article" date="2005" name="Nature">
        <title>The map-based sequence of the rice genome.</title>
        <authorList>
            <consortium name="International rice genome sequencing project (IRGSP)"/>
            <person name="Matsumoto T."/>
            <person name="Wu J."/>
            <person name="Kanamori H."/>
            <person name="Katayose Y."/>
            <person name="Fujisawa M."/>
            <person name="Namiki N."/>
            <person name="Mizuno H."/>
            <person name="Yamamoto K."/>
            <person name="Antonio B.A."/>
            <person name="Baba T."/>
            <person name="Sakata K."/>
            <person name="Nagamura Y."/>
            <person name="Aoki H."/>
            <person name="Arikawa K."/>
            <person name="Arita K."/>
            <person name="Bito T."/>
            <person name="Chiden Y."/>
            <person name="Fujitsuka N."/>
            <person name="Fukunaka R."/>
            <person name="Hamada M."/>
            <person name="Harada C."/>
            <person name="Hayashi A."/>
            <person name="Hijishita S."/>
            <person name="Honda M."/>
            <person name="Hosokawa S."/>
            <person name="Ichikawa Y."/>
            <person name="Idonuma A."/>
            <person name="Iijima M."/>
            <person name="Ikeda M."/>
            <person name="Ikeno M."/>
            <person name="Ito K."/>
            <person name="Ito S."/>
            <person name="Ito T."/>
            <person name="Ito Y."/>
            <person name="Ito Y."/>
            <person name="Iwabuchi A."/>
            <person name="Kamiya K."/>
            <person name="Karasawa W."/>
            <person name="Kurita K."/>
            <person name="Katagiri S."/>
            <person name="Kikuta A."/>
            <person name="Kobayashi H."/>
            <person name="Kobayashi N."/>
            <person name="Machita K."/>
            <person name="Maehara T."/>
            <person name="Masukawa M."/>
            <person name="Mizubayashi T."/>
            <person name="Mukai Y."/>
            <person name="Nagasaki H."/>
            <person name="Nagata Y."/>
            <person name="Naito S."/>
            <person name="Nakashima M."/>
            <person name="Nakama Y."/>
            <person name="Nakamichi Y."/>
            <person name="Nakamura M."/>
            <person name="Meguro A."/>
            <person name="Negishi M."/>
            <person name="Ohta I."/>
            <person name="Ohta T."/>
            <person name="Okamoto M."/>
            <person name="Ono N."/>
            <person name="Saji S."/>
            <person name="Sakaguchi M."/>
            <person name="Sakai K."/>
            <person name="Shibata M."/>
            <person name="Shimokawa T."/>
            <person name="Song J."/>
            <person name="Takazaki Y."/>
            <person name="Terasawa K."/>
            <person name="Tsugane M."/>
            <person name="Tsuji K."/>
            <person name="Ueda S."/>
            <person name="Waki K."/>
            <person name="Yamagata H."/>
            <person name="Yamamoto M."/>
            <person name="Yamamoto S."/>
            <person name="Yamane H."/>
            <person name="Yoshiki S."/>
            <person name="Yoshihara R."/>
            <person name="Yukawa K."/>
            <person name="Zhong H."/>
            <person name="Yano M."/>
            <person name="Yuan Q."/>
            <person name="Ouyang S."/>
            <person name="Liu J."/>
            <person name="Jones K.M."/>
            <person name="Gansberger K."/>
            <person name="Moffat K."/>
            <person name="Hill J."/>
            <person name="Bera J."/>
            <person name="Fadrosh D."/>
            <person name="Jin S."/>
            <person name="Johri S."/>
            <person name="Kim M."/>
            <person name="Overton L."/>
            <person name="Reardon M."/>
            <person name="Tsitrin T."/>
            <person name="Vuong H."/>
            <person name="Weaver B."/>
            <person name="Ciecko A."/>
            <person name="Tallon L."/>
            <person name="Jackson J."/>
            <person name="Pai G."/>
            <person name="Aken S.V."/>
            <person name="Utterback T."/>
            <person name="Reidmuller S."/>
            <person name="Feldblyum T."/>
            <person name="Hsiao J."/>
            <person name="Zismann V."/>
            <person name="Iobst S."/>
            <person name="de Vazeille A.R."/>
            <person name="Buell C.R."/>
            <person name="Ying K."/>
            <person name="Li Y."/>
            <person name="Lu T."/>
            <person name="Huang Y."/>
            <person name="Zhao Q."/>
            <person name="Feng Q."/>
            <person name="Zhang L."/>
            <person name="Zhu J."/>
            <person name="Weng Q."/>
            <person name="Mu J."/>
            <person name="Lu Y."/>
            <person name="Fan D."/>
            <person name="Liu Y."/>
            <person name="Guan J."/>
            <person name="Zhang Y."/>
            <person name="Yu S."/>
            <person name="Liu X."/>
            <person name="Zhang Y."/>
            <person name="Hong G."/>
            <person name="Han B."/>
            <person name="Choisne N."/>
            <person name="Demange N."/>
            <person name="Orjeda G."/>
            <person name="Samain S."/>
            <person name="Cattolico L."/>
            <person name="Pelletier E."/>
            <person name="Couloux A."/>
            <person name="Segurens B."/>
            <person name="Wincker P."/>
            <person name="D'Hont A."/>
            <person name="Scarpelli C."/>
            <person name="Weissenbach J."/>
            <person name="Salanoubat M."/>
            <person name="Quetier F."/>
            <person name="Yu Y."/>
            <person name="Kim H.R."/>
            <person name="Rambo T."/>
            <person name="Currie J."/>
            <person name="Collura K."/>
            <person name="Luo M."/>
            <person name="Yang T."/>
            <person name="Ammiraju J.S.S."/>
            <person name="Engler F."/>
            <person name="Soderlund C."/>
            <person name="Wing R.A."/>
            <person name="Palmer L.E."/>
            <person name="de la Bastide M."/>
            <person name="Spiegel L."/>
            <person name="Nascimento L."/>
            <person name="Zutavern T."/>
            <person name="O'Shaughnessy A."/>
            <person name="Dike S."/>
            <person name="Dedhia N."/>
            <person name="Preston R."/>
            <person name="Balija V."/>
            <person name="McCombie W.R."/>
            <person name="Chow T."/>
            <person name="Chen H."/>
            <person name="Chung M."/>
            <person name="Chen C."/>
            <person name="Shaw J."/>
            <person name="Wu H."/>
            <person name="Hsiao K."/>
            <person name="Chao Y."/>
            <person name="Chu M."/>
            <person name="Cheng C."/>
            <person name="Hour A."/>
            <person name="Lee P."/>
            <person name="Lin S."/>
            <person name="Lin Y."/>
            <person name="Liou J."/>
            <person name="Liu S."/>
            <person name="Hsing Y."/>
            <person name="Raghuvanshi S."/>
            <person name="Mohanty A."/>
            <person name="Bharti A.K."/>
            <person name="Gaur A."/>
            <person name="Gupta V."/>
            <person name="Kumar D."/>
            <person name="Ravi V."/>
            <person name="Vij S."/>
            <person name="Kapur A."/>
            <person name="Khurana P."/>
            <person name="Khurana P."/>
            <person name="Khurana J.P."/>
            <person name="Tyagi A.K."/>
            <person name="Gaikwad K."/>
            <person name="Singh A."/>
            <person name="Dalal V."/>
            <person name="Srivastava S."/>
            <person name="Dixit A."/>
            <person name="Pal A.K."/>
            <person name="Ghazi I.A."/>
            <person name="Yadav M."/>
            <person name="Pandit A."/>
            <person name="Bhargava A."/>
            <person name="Sureshbabu K."/>
            <person name="Batra K."/>
            <person name="Sharma T.R."/>
            <person name="Mohapatra T."/>
            <person name="Singh N.K."/>
            <person name="Messing J."/>
            <person name="Nelson A.B."/>
            <person name="Fuks G."/>
            <person name="Kavchok S."/>
            <person name="Keizer G."/>
            <person name="Linton E."/>
            <person name="Llaca V."/>
            <person name="Song R."/>
            <person name="Tanyolac B."/>
            <person name="Young S."/>
            <person name="Ho-Il K."/>
            <person name="Hahn J.H."/>
            <person name="Sangsakoo G."/>
            <person name="Vanavichit A."/>
            <person name="de Mattos Luiz.A.T."/>
            <person name="Zimmer P.D."/>
            <person name="Malone G."/>
            <person name="Dellagostin O."/>
            <person name="de Oliveira A.C."/>
            <person name="Bevan M."/>
            <person name="Bancroft I."/>
            <person name="Minx P."/>
            <person name="Cordum H."/>
            <person name="Wilson R."/>
            <person name="Cheng Z."/>
            <person name="Jin W."/>
            <person name="Jiang J."/>
            <person name="Leong S.A."/>
            <person name="Iwama H."/>
            <person name="Gojobori T."/>
            <person name="Itoh T."/>
            <person name="Niimura Y."/>
            <person name="Fujii Y."/>
            <person name="Habara T."/>
            <person name="Sakai H."/>
            <person name="Sato Y."/>
            <person name="Wilson G."/>
            <person name="Kumar K."/>
            <person name="McCouch S."/>
            <person name="Juretic N."/>
            <person name="Hoen D."/>
            <person name="Wright S."/>
            <person name="Bruskiewich R."/>
            <person name="Bureau T."/>
            <person name="Miyao A."/>
            <person name="Hirochika H."/>
            <person name="Nishikawa T."/>
            <person name="Kadowaki K."/>
            <person name="Sugiura M."/>
            <person name="Burr B."/>
            <person name="Sasaki T."/>
        </authorList>
    </citation>
    <scope>NUCLEOTIDE SEQUENCE [LARGE SCALE GENOMIC DNA]</scope>
    <source>
        <strain evidence="2">cv. Nipponbare</strain>
    </source>
</reference>